<feature type="compositionally biased region" description="Gly residues" evidence="1">
    <location>
        <begin position="442"/>
        <end position="453"/>
    </location>
</feature>
<feature type="compositionally biased region" description="Acidic residues" evidence="1">
    <location>
        <begin position="310"/>
        <end position="320"/>
    </location>
</feature>
<reference evidence="2 3" key="1">
    <citation type="submission" date="2019-07" db="EMBL/GenBank/DDBJ databases">
        <title>Genomes of Cafeteria roenbergensis.</title>
        <authorList>
            <person name="Fischer M.G."/>
            <person name="Hackl T."/>
            <person name="Roman M."/>
        </authorList>
    </citation>
    <scope>NUCLEOTIDE SEQUENCE [LARGE SCALE GENOMIC DNA]</scope>
    <source>
        <strain evidence="2 3">BVI</strain>
    </source>
</reference>
<feature type="compositionally biased region" description="Basic residues" evidence="1">
    <location>
        <begin position="600"/>
        <end position="611"/>
    </location>
</feature>
<keyword evidence="3" id="KW-1185">Reference proteome</keyword>
<feature type="compositionally biased region" description="Low complexity" evidence="1">
    <location>
        <begin position="583"/>
        <end position="599"/>
    </location>
</feature>
<evidence type="ECO:0000313" key="3">
    <source>
        <dbReference type="Proteomes" id="UP000323011"/>
    </source>
</evidence>
<dbReference type="AlphaFoldDB" id="A0A5A8CGJ5"/>
<comment type="caution">
    <text evidence="2">The sequence shown here is derived from an EMBL/GenBank/DDBJ whole genome shotgun (WGS) entry which is preliminary data.</text>
</comment>
<feature type="region of interest" description="Disordered" evidence="1">
    <location>
        <begin position="757"/>
        <end position="782"/>
    </location>
</feature>
<dbReference type="Proteomes" id="UP000323011">
    <property type="component" value="Unassembled WGS sequence"/>
</dbReference>
<sequence length="899" mass="89111">MVGLRGLGLPAGLTASLTLEALLRALSPMRRLSWLAATVASLHVGSLAKERAAAASAGVADPVTGAASEAARARMPAGTTSSLEAPWCSVRLLDVAIAAWVTDPTARGDMTVTEARQASSDAAALAAAGQGSAGSRTVQDMGPVLAAMPQLCRLRVSGAGTSQSAAGAPGRLVWARGLTQYARVLASGWRELGEVAGAAGRVPSLRRELSVAVLRQALARSPLAELSLDGVPGVHDRVLLLAGCLPRLAHLRLQPCSGAASGALGAALSAADALSSVREHASLRAMSGRGGPGAAARSTGTAAGTRFPEDGDTSDSEDGDAGSGTRRAASSGSAARGWPTQEAWSALAAALAPPVAARVAPKHSGGGSEMKRFLPPHRAELPRASGLDAGGALAALREAEREWLEAPAARADAALAAMRVARTDVERTRIGVRAGAETEASGAGGGGGGGGGGPEEESDEEEEHEAGAEGEAVPAAAAGGAPVGIQAADDELVAPPRLGRPAPPTLGNVRVGGASLVTGPAVSDLWADSDSSDGDDVVVVSGSGGGGGGGGAPGASAGTSLPLATPEQEEGGADSDDDDADDFGAFGARAMAKAAQSAPSRRRARGGRKRATSPPAEAGAGGDPGMEASSGGAADSGPEAAESPAAVAVLGFPQLRQLSVAGYASLGAAFVAALCRMAPPSLRRVDCRGTAVKPSQAHAIAGAISRRERAAFRVWADAAAAEGAVEGACLPRSGAAPEDDLSAVLRGGSLVTRPGLGGEADEDSHAWAMSSPADAEAHAEQAMRCDELASEWCDDEAGGEGAVDQLGGLARAGSGGSGGAGDRPGHRAWLDGEHADEPVVFGSARPEPSATSILVAAGPRTMHMQGRSAVDAVEDRGAMTPCQLDCVWEAAVELLGIGE</sequence>
<feature type="compositionally biased region" description="Gly residues" evidence="1">
    <location>
        <begin position="542"/>
        <end position="553"/>
    </location>
</feature>
<feature type="compositionally biased region" description="Acidic residues" evidence="1">
    <location>
        <begin position="567"/>
        <end position="582"/>
    </location>
</feature>
<feature type="region of interest" description="Disordered" evidence="1">
    <location>
        <begin position="430"/>
        <end position="473"/>
    </location>
</feature>
<dbReference type="EMBL" id="VLTN01000022">
    <property type="protein sequence ID" value="KAA0152165.1"/>
    <property type="molecule type" value="Genomic_DNA"/>
</dbReference>
<protein>
    <submittedName>
        <fullName evidence="2">Uncharacterized protein</fullName>
    </submittedName>
</protein>
<feature type="compositionally biased region" description="Low complexity" evidence="1">
    <location>
        <begin position="323"/>
        <end position="337"/>
    </location>
</feature>
<feature type="compositionally biased region" description="Low complexity" evidence="1">
    <location>
        <begin position="294"/>
        <end position="306"/>
    </location>
</feature>
<proteinExistence type="predicted"/>
<evidence type="ECO:0000313" key="2">
    <source>
        <dbReference type="EMBL" id="KAA0152165.1"/>
    </source>
</evidence>
<feature type="compositionally biased region" description="Low complexity" evidence="1">
    <location>
        <begin position="625"/>
        <end position="640"/>
    </location>
</feature>
<feature type="region of interest" description="Disordered" evidence="1">
    <location>
        <begin position="805"/>
        <end position="830"/>
    </location>
</feature>
<feature type="region of interest" description="Disordered" evidence="1">
    <location>
        <begin position="283"/>
        <end position="338"/>
    </location>
</feature>
<organism evidence="2 3">
    <name type="scientific">Cafeteria roenbergensis</name>
    <name type="common">Marine flagellate</name>
    <dbReference type="NCBI Taxonomy" id="33653"/>
    <lineage>
        <taxon>Eukaryota</taxon>
        <taxon>Sar</taxon>
        <taxon>Stramenopiles</taxon>
        <taxon>Bigyra</taxon>
        <taxon>Opalozoa</taxon>
        <taxon>Bicosoecida</taxon>
        <taxon>Cafeteriaceae</taxon>
        <taxon>Cafeteria</taxon>
    </lineage>
</organism>
<feature type="region of interest" description="Disordered" evidence="1">
    <location>
        <begin position="526"/>
        <end position="640"/>
    </location>
</feature>
<accession>A0A5A8CGJ5</accession>
<evidence type="ECO:0000256" key="1">
    <source>
        <dbReference type="SAM" id="MobiDB-lite"/>
    </source>
</evidence>
<name>A0A5A8CGJ5_CAFRO</name>
<gene>
    <name evidence="2" type="ORF">FNF29_04032</name>
</gene>
<feature type="compositionally biased region" description="Gly residues" evidence="1">
    <location>
        <begin position="813"/>
        <end position="822"/>
    </location>
</feature>
<feature type="compositionally biased region" description="Acidic residues" evidence="1">
    <location>
        <begin position="454"/>
        <end position="464"/>
    </location>
</feature>